<accession>S9QFD5</accession>
<evidence type="ECO:0000313" key="2">
    <source>
        <dbReference type="Proteomes" id="UP000015347"/>
    </source>
</evidence>
<organism evidence="1 2">
    <name type="scientific">Salipiger mucosus DSM 16094</name>
    <dbReference type="NCBI Taxonomy" id="1123237"/>
    <lineage>
        <taxon>Bacteria</taxon>
        <taxon>Pseudomonadati</taxon>
        <taxon>Pseudomonadota</taxon>
        <taxon>Alphaproteobacteria</taxon>
        <taxon>Rhodobacterales</taxon>
        <taxon>Roseobacteraceae</taxon>
        <taxon>Salipiger</taxon>
    </lineage>
</organism>
<protein>
    <submittedName>
        <fullName evidence="1">Uncharacterized protein</fullName>
    </submittedName>
</protein>
<dbReference type="AlphaFoldDB" id="S9QFD5"/>
<dbReference type="EMBL" id="APVH01000040">
    <property type="protein sequence ID" value="EPX78323.1"/>
    <property type="molecule type" value="Genomic_DNA"/>
</dbReference>
<dbReference type="HOGENOM" id="CLU_2976677_0_0_5"/>
<sequence>MADLDRGQGVDLGNGGGLRRWLLQGRYRLLRDGVEDSRLQTLWARPIGRETCVSVGYS</sequence>
<gene>
    <name evidence="1" type="ORF">Salmuc_03939</name>
</gene>
<keyword evidence="2" id="KW-1185">Reference proteome</keyword>
<evidence type="ECO:0000313" key="1">
    <source>
        <dbReference type="EMBL" id="EPX78323.1"/>
    </source>
</evidence>
<dbReference type="Proteomes" id="UP000015347">
    <property type="component" value="Unassembled WGS sequence"/>
</dbReference>
<proteinExistence type="predicted"/>
<name>S9QFD5_9RHOB</name>
<dbReference type="RefSeq" id="WP_020040595.1">
    <property type="nucleotide sequence ID" value="NZ_KE557280.1"/>
</dbReference>
<comment type="caution">
    <text evidence="1">The sequence shown here is derived from an EMBL/GenBank/DDBJ whole genome shotgun (WGS) entry which is preliminary data.</text>
</comment>
<reference evidence="2" key="1">
    <citation type="journal article" date="2014" name="Stand. Genomic Sci.">
        <title>Genome sequence of the exopolysaccharide-producing Salipiger mucosus type strain (DSM 16094(T)), a moderately halophilic member of the Roseobacter clade.</title>
        <authorList>
            <person name="Riedel T."/>
            <person name="Spring S."/>
            <person name="Fiebig A."/>
            <person name="Petersen J."/>
            <person name="Kyrpides N.C."/>
            <person name="Goker M."/>
            <person name="Klenk H.P."/>
        </authorList>
    </citation>
    <scope>NUCLEOTIDE SEQUENCE [LARGE SCALE GENOMIC DNA]</scope>
    <source>
        <strain evidence="2">DSM 16094</strain>
    </source>
</reference>